<evidence type="ECO:0000313" key="7">
    <source>
        <dbReference type="EMBL" id="ORA32897.1"/>
    </source>
</evidence>
<dbReference type="Gene3D" id="3.40.640.10">
    <property type="entry name" value="Type I PLP-dependent aspartate aminotransferase-like (Major domain)"/>
    <property type="match status" value="1"/>
</dbReference>
<dbReference type="PANTHER" id="PTHR43643">
    <property type="entry name" value="HISTIDINOL-PHOSPHATE AMINOTRANSFERASE 2"/>
    <property type="match status" value="1"/>
</dbReference>
<accession>A0A1X0AS76</accession>
<dbReference type="OrthoDB" id="9809616at2"/>
<feature type="domain" description="Aminotransferase class I/classII large" evidence="6">
    <location>
        <begin position="36"/>
        <end position="346"/>
    </location>
</feature>
<dbReference type="GO" id="GO:0008483">
    <property type="term" value="F:transaminase activity"/>
    <property type="evidence" value="ECO:0007669"/>
    <property type="project" value="UniProtKB-KW"/>
</dbReference>
<keyword evidence="3 7" id="KW-0808">Transferase</keyword>
<gene>
    <name evidence="7" type="ORF">BST13_21185</name>
</gene>
<dbReference type="InterPro" id="IPR050106">
    <property type="entry name" value="HistidinolP_aminotransfase"/>
</dbReference>
<dbReference type="Pfam" id="PF00155">
    <property type="entry name" value="Aminotran_1_2"/>
    <property type="match status" value="1"/>
</dbReference>
<dbReference type="GO" id="GO:0030170">
    <property type="term" value="F:pyridoxal phosphate binding"/>
    <property type="evidence" value="ECO:0007669"/>
    <property type="project" value="InterPro"/>
</dbReference>
<dbReference type="Proteomes" id="UP000192448">
    <property type="component" value="Unassembled WGS sequence"/>
</dbReference>
<dbReference type="RefSeq" id="WP_083166067.1">
    <property type="nucleotide sequence ID" value="NZ_MVHF01000023.1"/>
</dbReference>
<comment type="caution">
    <text evidence="7">The sequence shown here is derived from an EMBL/GenBank/DDBJ whole genome shotgun (WGS) entry which is preliminary data.</text>
</comment>
<dbReference type="SUPFAM" id="SSF53383">
    <property type="entry name" value="PLP-dependent transferases"/>
    <property type="match status" value="1"/>
</dbReference>
<dbReference type="InterPro" id="IPR015424">
    <property type="entry name" value="PyrdxlP-dep_Trfase"/>
</dbReference>
<evidence type="ECO:0000256" key="4">
    <source>
        <dbReference type="ARBA" id="ARBA00022898"/>
    </source>
</evidence>
<dbReference type="PROSITE" id="PS00599">
    <property type="entry name" value="AA_TRANSFER_CLASS_2"/>
    <property type="match status" value="1"/>
</dbReference>
<dbReference type="Gene3D" id="3.90.1150.10">
    <property type="entry name" value="Aspartate Aminotransferase, domain 1"/>
    <property type="match status" value="1"/>
</dbReference>
<dbReference type="InterPro" id="IPR004839">
    <property type="entry name" value="Aminotransferase_I/II_large"/>
</dbReference>
<evidence type="ECO:0000256" key="2">
    <source>
        <dbReference type="ARBA" id="ARBA00022576"/>
    </source>
</evidence>
<reference evidence="7 8" key="1">
    <citation type="submission" date="2017-02" db="EMBL/GenBank/DDBJ databases">
        <title>The new phylogeny of genus Mycobacterium.</title>
        <authorList>
            <person name="Tortoli E."/>
            <person name="Trovato A."/>
            <person name="Cirillo D.M."/>
        </authorList>
    </citation>
    <scope>NUCLEOTIDE SEQUENCE [LARGE SCALE GENOMIC DNA]</scope>
    <source>
        <strain evidence="7 8">RW6</strain>
    </source>
</reference>
<comment type="similarity">
    <text evidence="5">Belongs to the class-II pyridoxal-phosphate-dependent aminotransferase family.</text>
</comment>
<dbReference type="EMBL" id="MVHF01000023">
    <property type="protein sequence ID" value="ORA32897.1"/>
    <property type="molecule type" value="Genomic_DNA"/>
</dbReference>
<evidence type="ECO:0000256" key="5">
    <source>
        <dbReference type="RuleBase" id="RU003693"/>
    </source>
</evidence>
<evidence type="ECO:0000313" key="8">
    <source>
        <dbReference type="Proteomes" id="UP000192448"/>
    </source>
</evidence>
<dbReference type="PANTHER" id="PTHR43643:SF3">
    <property type="entry name" value="HISTIDINOL-PHOSPHATE AMINOTRANSFERASE"/>
    <property type="match status" value="1"/>
</dbReference>
<proteinExistence type="inferred from homology"/>
<keyword evidence="4 5" id="KW-0663">Pyridoxal phosphate</keyword>
<dbReference type="InterPro" id="IPR015422">
    <property type="entry name" value="PyrdxlP-dep_Trfase_small"/>
</dbReference>
<name>A0A1X0AS76_9MYCO</name>
<dbReference type="AlphaFoldDB" id="A0A1X0AS76"/>
<evidence type="ECO:0000256" key="1">
    <source>
        <dbReference type="ARBA" id="ARBA00001933"/>
    </source>
</evidence>
<dbReference type="InterPro" id="IPR001917">
    <property type="entry name" value="Aminotrans_II_pyridoxalP_BS"/>
</dbReference>
<evidence type="ECO:0000256" key="3">
    <source>
        <dbReference type="ARBA" id="ARBA00022679"/>
    </source>
</evidence>
<dbReference type="STRING" id="1927124.BST13_21185"/>
<sequence>MSAPTAGPTVRPRPAVAALPRYSRAAGLSQVRWRASSNESTVPPSPRVQEAIARAAACTHLYPSLQGDLLIADLSARLQLAPEQIVVGGGSLALLQHALGAYTGSGSEVVYAWRSYEAYPILIGVVGATPVPVALDSTHTHDVDAMLAAITWATQAIIVCNPNNPTGTELSRSEIERLITSVPANVLVLLDEAYQEFATTAVDGISLVRQYPNVVAFRTFSKAYGLAGLRAGYMIAHPDVADNVRAATPPFGLSLLAEAGARAAWSDTTHTDHIVDVVCQGREYLRREAARRGLDTPVSGANFVWFPVGPRTAELQRACVAHGVSVRAFDGEGVRVTVGEREAEDAVLAAIDSLHLSTTDSELSPLVH</sequence>
<evidence type="ECO:0000259" key="6">
    <source>
        <dbReference type="Pfam" id="PF00155"/>
    </source>
</evidence>
<protein>
    <submittedName>
        <fullName evidence="7">Aminotransferase</fullName>
    </submittedName>
</protein>
<keyword evidence="2 7" id="KW-0032">Aminotransferase</keyword>
<keyword evidence="8" id="KW-1185">Reference proteome</keyword>
<comment type="cofactor">
    <cofactor evidence="1 5">
        <name>pyridoxal 5'-phosphate</name>
        <dbReference type="ChEBI" id="CHEBI:597326"/>
    </cofactor>
</comment>
<dbReference type="InterPro" id="IPR015421">
    <property type="entry name" value="PyrdxlP-dep_Trfase_major"/>
</dbReference>
<organism evidence="7 8">
    <name type="scientific">Mycobacterium aquaticum</name>
    <dbReference type="NCBI Taxonomy" id="1927124"/>
    <lineage>
        <taxon>Bacteria</taxon>
        <taxon>Bacillati</taxon>
        <taxon>Actinomycetota</taxon>
        <taxon>Actinomycetes</taxon>
        <taxon>Mycobacteriales</taxon>
        <taxon>Mycobacteriaceae</taxon>
        <taxon>Mycobacterium</taxon>
    </lineage>
</organism>
<dbReference type="CDD" id="cd00609">
    <property type="entry name" value="AAT_like"/>
    <property type="match status" value="1"/>
</dbReference>